<dbReference type="SUPFAM" id="SSF57850">
    <property type="entry name" value="RING/U-box"/>
    <property type="match status" value="1"/>
</dbReference>
<feature type="compositionally biased region" description="Basic and acidic residues" evidence="5">
    <location>
        <begin position="362"/>
        <end position="391"/>
    </location>
</feature>
<dbReference type="Gene3D" id="3.30.60.90">
    <property type="match status" value="1"/>
</dbReference>
<dbReference type="Pfam" id="PF00564">
    <property type="entry name" value="PB1"/>
    <property type="match status" value="1"/>
</dbReference>
<feature type="compositionally biased region" description="Basic and acidic residues" evidence="5">
    <location>
        <begin position="489"/>
        <end position="508"/>
    </location>
</feature>
<evidence type="ECO:0000313" key="7">
    <source>
        <dbReference type="EMBL" id="GMR58430.1"/>
    </source>
</evidence>
<feature type="region of interest" description="Disordered" evidence="5">
    <location>
        <begin position="359"/>
        <end position="391"/>
    </location>
</feature>
<evidence type="ECO:0000313" key="8">
    <source>
        <dbReference type="Proteomes" id="UP001328107"/>
    </source>
</evidence>
<evidence type="ECO:0000256" key="5">
    <source>
        <dbReference type="SAM" id="MobiDB-lite"/>
    </source>
</evidence>
<dbReference type="CDD" id="cd05992">
    <property type="entry name" value="PB1"/>
    <property type="match status" value="1"/>
</dbReference>
<keyword evidence="4" id="KW-0175">Coiled coil</keyword>
<dbReference type="Proteomes" id="UP001328107">
    <property type="component" value="Unassembled WGS sequence"/>
</dbReference>
<proteinExistence type="predicted"/>
<dbReference type="PANTHER" id="PTHR15090">
    <property type="entry name" value="SEQUESTOSOME 1-RELATED"/>
    <property type="match status" value="1"/>
</dbReference>
<keyword evidence="1" id="KW-0479">Metal-binding</keyword>
<dbReference type="SMART" id="SM00666">
    <property type="entry name" value="PB1"/>
    <property type="match status" value="1"/>
</dbReference>
<keyword evidence="2" id="KW-0863">Zinc-finger</keyword>
<protein>
    <recommendedName>
        <fullName evidence="6">PB1 domain-containing protein</fullName>
    </recommendedName>
</protein>
<dbReference type="PANTHER" id="PTHR15090:SF8">
    <property type="entry name" value="ZZ-TYPE ZINC FINGER-CONTAINING PROTEIN"/>
    <property type="match status" value="1"/>
</dbReference>
<dbReference type="CDD" id="cd02340">
    <property type="entry name" value="ZZ_NBR1_like"/>
    <property type="match status" value="1"/>
</dbReference>
<dbReference type="InterPro" id="IPR000433">
    <property type="entry name" value="Znf_ZZ"/>
</dbReference>
<reference evidence="8" key="1">
    <citation type="submission" date="2022-10" db="EMBL/GenBank/DDBJ databases">
        <title>Genome assembly of Pristionchus species.</title>
        <authorList>
            <person name="Yoshida K."/>
            <person name="Sommer R.J."/>
        </authorList>
    </citation>
    <scope>NUCLEOTIDE SEQUENCE [LARGE SCALE GENOMIC DNA]</scope>
    <source>
        <strain evidence="8">RS5460</strain>
    </source>
</reference>
<keyword evidence="3" id="KW-0862">Zinc</keyword>
<accession>A0AAN5D997</accession>
<dbReference type="InterPro" id="IPR000270">
    <property type="entry name" value="PB1_dom"/>
</dbReference>
<dbReference type="InterPro" id="IPR043145">
    <property type="entry name" value="Znf_ZZ_sf"/>
</dbReference>
<dbReference type="PROSITE" id="PS51745">
    <property type="entry name" value="PB1"/>
    <property type="match status" value="1"/>
</dbReference>
<dbReference type="Gene3D" id="3.10.20.90">
    <property type="entry name" value="Phosphatidylinositol 3-kinase Catalytic Subunit, Chain A, domain 1"/>
    <property type="match status" value="1"/>
</dbReference>
<organism evidence="7 8">
    <name type="scientific">Pristionchus mayeri</name>
    <dbReference type="NCBI Taxonomy" id="1317129"/>
    <lineage>
        <taxon>Eukaryota</taxon>
        <taxon>Metazoa</taxon>
        <taxon>Ecdysozoa</taxon>
        <taxon>Nematoda</taxon>
        <taxon>Chromadorea</taxon>
        <taxon>Rhabditida</taxon>
        <taxon>Rhabditina</taxon>
        <taxon>Diplogasteromorpha</taxon>
        <taxon>Diplogasteroidea</taxon>
        <taxon>Neodiplogasteridae</taxon>
        <taxon>Pristionchus</taxon>
    </lineage>
</organism>
<dbReference type="InterPro" id="IPR053793">
    <property type="entry name" value="PB1-like"/>
</dbReference>
<feature type="domain" description="PB1" evidence="6">
    <location>
        <begin position="13"/>
        <end position="96"/>
    </location>
</feature>
<dbReference type="GO" id="GO:0008270">
    <property type="term" value="F:zinc ion binding"/>
    <property type="evidence" value="ECO:0007669"/>
    <property type="project" value="UniProtKB-KW"/>
</dbReference>
<name>A0AAN5D997_9BILA</name>
<dbReference type="EMBL" id="BTRK01000006">
    <property type="protein sequence ID" value="GMR58430.1"/>
    <property type="molecule type" value="Genomic_DNA"/>
</dbReference>
<dbReference type="AlphaFoldDB" id="A0AAN5D997"/>
<evidence type="ECO:0000256" key="2">
    <source>
        <dbReference type="ARBA" id="ARBA00022771"/>
    </source>
</evidence>
<comment type="caution">
    <text evidence="7">The sequence shown here is derived from an EMBL/GenBank/DDBJ whole genome shotgun (WGS) entry which is preliminary data.</text>
</comment>
<dbReference type="SUPFAM" id="SSF54277">
    <property type="entry name" value="CAD &amp; PB1 domains"/>
    <property type="match status" value="1"/>
</dbReference>
<keyword evidence="8" id="KW-1185">Reference proteome</keyword>
<evidence type="ECO:0000256" key="3">
    <source>
        <dbReference type="ARBA" id="ARBA00022833"/>
    </source>
</evidence>
<evidence type="ECO:0000256" key="1">
    <source>
        <dbReference type="ARBA" id="ARBA00022723"/>
    </source>
</evidence>
<feature type="non-terminal residue" evidence="7">
    <location>
        <position position="1"/>
    </location>
</feature>
<gene>
    <name evidence="7" type="ORF">PMAYCL1PPCAC_28625</name>
</gene>
<dbReference type="SMART" id="SM00291">
    <property type="entry name" value="ZnF_ZZ"/>
    <property type="match status" value="1"/>
</dbReference>
<sequence length="508" mass="59507">TFFPVLGSMSGKKIHFKVNHGGITRRFAFSGNAQEVFSALKARFTKIFLSDDYTLLWKDDDSLIVLENDDDLDAAIDYAESQQSKLPCIKLEVEEKNAKEEEGKLESKMTSHVDSARAFDGIVFCCDSCDSFLSPSNGGRFKCLICDNFDLCSQCLAKGVHENHAFVFLLNGETELPLRKEGFISNGVNIMKTKDAYRCAPSLFALDKETEQKTEATQLEADLLELDAKMEKQMKMDEKKEKSEDSKEYSREEMFKIKKNLERVINETSNSLPILEDESIDTTVFDLMTHPRTDSDETKKEESVPASTLTFLQKKQQEENKLQEAFETVLQDAYRQAYYPDQIALESWLPPYLNHFVPSGEEASKESEESQREEEERKRRKKEWEEMKDRELNGRRKRCEHGFDFYRSPRSSHHSYRLPREFEDRGFSRDFHPPHQMRCSPRYSPRSGIRDRMRARESAFSRPDSEWTSFREEEEKRSERPYRISRFAPRRESPERDFFSKPYEDYYS</sequence>
<feature type="compositionally biased region" description="Basic and acidic residues" evidence="5">
    <location>
        <begin position="448"/>
        <end position="482"/>
    </location>
</feature>
<feature type="coiled-coil region" evidence="4">
    <location>
        <begin position="216"/>
        <end position="278"/>
    </location>
</feature>
<feature type="region of interest" description="Disordered" evidence="5">
    <location>
        <begin position="425"/>
        <end position="508"/>
    </location>
</feature>
<evidence type="ECO:0000256" key="4">
    <source>
        <dbReference type="SAM" id="Coils"/>
    </source>
</evidence>
<dbReference type="Pfam" id="PF00569">
    <property type="entry name" value="ZZ"/>
    <property type="match status" value="1"/>
</dbReference>
<evidence type="ECO:0000259" key="6">
    <source>
        <dbReference type="PROSITE" id="PS51745"/>
    </source>
</evidence>
<dbReference type="InterPro" id="IPR052260">
    <property type="entry name" value="Autophagy_Rcpt_SigReg"/>
</dbReference>